<keyword evidence="2 8" id="KW-0812">Transmembrane</keyword>
<keyword evidence="4 8" id="KW-0472">Membrane</keyword>
<reference evidence="13" key="2">
    <citation type="submission" date="2025-08" db="UniProtKB">
        <authorList>
            <consortium name="Ensembl"/>
        </authorList>
    </citation>
    <scope>IDENTIFICATION</scope>
</reference>
<evidence type="ECO:0000256" key="5">
    <source>
        <dbReference type="ARBA" id="ARBA00023157"/>
    </source>
</evidence>
<feature type="domain" description="EGF-like" evidence="10">
    <location>
        <begin position="518"/>
        <end position="552"/>
    </location>
</feature>
<dbReference type="InterPro" id="IPR006586">
    <property type="entry name" value="ADAM_Cys-rich"/>
</dbReference>
<dbReference type="PROSITE" id="PS50026">
    <property type="entry name" value="EGF_3"/>
    <property type="match status" value="1"/>
</dbReference>
<evidence type="ECO:0000259" key="11">
    <source>
        <dbReference type="PROSITE" id="PS50214"/>
    </source>
</evidence>
<dbReference type="SUPFAM" id="SSF55486">
    <property type="entry name" value="Metalloproteases ('zincins'), catalytic domain"/>
    <property type="match status" value="1"/>
</dbReference>
<evidence type="ECO:0000256" key="9">
    <source>
        <dbReference type="SAM" id="SignalP"/>
    </source>
</evidence>
<dbReference type="InterPro" id="IPR000742">
    <property type="entry name" value="EGF"/>
</dbReference>
<evidence type="ECO:0008006" key="15">
    <source>
        <dbReference type="Google" id="ProtNLM"/>
    </source>
</evidence>
<evidence type="ECO:0000259" key="12">
    <source>
        <dbReference type="PROSITE" id="PS50215"/>
    </source>
</evidence>
<sequence>MFYLLALFAGLNELLILGLDFQQSFVEITVPEEILSNSSDSDLEYEGISYTISIEGRLYTLHLTKRLFLPDDFVVYMYNREGALYSSSKTTMKYCNYQGYVAGFPNSVVTLHACSGLRGLLQFQNVTYGIEPLGSAGGFQHLIYRLRSENTDLAVLAENNTHLESEDLEYRIESSGEIRSFGPKLSPQYVEIHIVLDKGLFDYMGSDIEAVTNKVIQILGLINAMFTQFKMTVVLSSLELWTYKNKISTTGEPDEILQRFLEWKNSYLVLRPYDMAYLFVYREHSTSIGATFPGKMCILHYAAGIVLVCGFSKCCNPSYCRRNYFAQCISGVCCQPDCKFNKGNLCRPAYDELCDFPEKCNGSSSECSKDLKARDGSLCADGTSLCFGGMCQNPDNRCQRIYGRGSKNGPFACYEEINSQQDRFGNCGRQGENRFKFCNWRNLLCGKLICTYPYRKPYVRENVAVIYSFVLNTVCISLDHKFKLNTPDPMLIGNGSPCDVKKFCFNSECVYLSRLVGEATACSETQCSGHGACTNEADLCMCHLGYFSPNCSVRRSRVIKDFVKWLREHVLYDYRAAEHPKKNWLLISFYISLPIFFIVAIVILKWKSLKECLLPEESPITESGSESTYSYSSSSEHST</sequence>
<dbReference type="GO" id="GO:0008584">
    <property type="term" value="P:male gonad development"/>
    <property type="evidence" value="ECO:0007669"/>
    <property type="project" value="TreeGrafter"/>
</dbReference>
<evidence type="ECO:0000256" key="6">
    <source>
        <dbReference type="PROSITE-ProRule" id="PRU00076"/>
    </source>
</evidence>
<evidence type="ECO:0000259" key="10">
    <source>
        <dbReference type="PROSITE" id="PS50026"/>
    </source>
</evidence>
<dbReference type="Pfam" id="PF08516">
    <property type="entry name" value="ADAM_CR"/>
    <property type="match status" value="1"/>
</dbReference>
<dbReference type="GeneTree" id="ENSGT00940000161015"/>
<evidence type="ECO:0000256" key="4">
    <source>
        <dbReference type="ARBA" id="ARBA00023136"/>
    </source>
</evidence>
<evidence type="ECO:0000256" key="1">
    <source>
        <dbReference type="ARBA" id="ARBA00004167"/>
    </source>
</evidence>
<feature type="domain" description="Disintegrin" evidence="11">
    <location>
        <begin position="304"/>
        <end position="375"/>
    </location>
</feature>
<evidence type="ECO:0000313" key="13">
    <source>
        <dbReference type="Ensembl" id="ENSSHAP00000034040.1"/>
    </source>
</evidence>
<organism evidence="13 14">
    <name type="scientific">Sarcophilus harrisii</name>
    <name type="common">Tasmanian devil</name>
    <name type="synonym">Sarcophilus laniarius</name>
    <dbReference type="NCBI Taxonomy" id="9305"/>
    <lineage>
        <taxon>Eukaryota</taxon>
        <taxon>Metazoa</taxon>
        <taxon>Chordata</taxon>
        <taxon>Craniata</taxon>
        <taxon>Vertebrata</taxon>
        <taxon>Euteleostomi</taxon>
        <taxon>Mammalia</taxon>
        <taxon>Metatheria</taxon>
        <taxon>Dasyuromorphia</taxon>
        <taxon>Dasyuridae</taxon>
        <taxon>Sarcophilus</taxon>
    </lineage>
</organism>
<evidence type="ECO:0000256" key="3">
    <source>
        <dbReference type="ARBA" id="ARBA00022989"/>
    </source>
</evidence>
<keyword evidence="9" id="KW-0732">Signal</keyword>
<dbReference type="InterPro" id="IPR001590">
    <property type="entry name" value="Peptidase_M12B"/>
</dbReference>
<dbReference type="InterPro" id="IPR034027">
    <property type="entry name" value="Reprolysin_adamalysin"/>
</dbReference>
<comment type="subcellular location">
    <subcellularLocation>
        <location evidence="1">Membrane</location>
        <topology evidence="1">Single-pass membrane protein</topology>
    </subcellularLocation>
</comment>
<keyword evidence="5 6" id="KW-1015">Disulfide bond</keyword>
<dbReference type="PANTHER" id="PTHR11905:SF158">
    <property type="entry name" value="DISINTEGRIN AND METALLOPROTEINASE DOMAIN-CONTAINING PROTEIN 18"/>
    <property type="match status" value="1"/>
</dbReference>
<dbReference type="GO" id="GO:0004222">
    <property type="term" value="F:metalloendopeptidase activity"/>
    <property type="evidence" value="ECO:0007669"/>
    <property type="project" value="InterPro"/>
</dbReference>
<gene>
    <name evidence="13" type="primary">LOC100927054</name>
</gene>
<dbReference type="InterPro" id="IPR036436">
    <property type="entry name" value="Disintegrin_dom_sf"/>
</dbReference>
<keyword evidence="6" id="KW-0245">EGF-like domain</keyword>
<dbReference type="InterPro" id="IPR001762">
    <property type="entry name" value="Disintegrin_dom"/>
</dbReference>
<dbReference type="GO" id="GO:0007339">
    <property type="term" value="P:binding of sperm to zona pellucida"/>
    <property type="evidence" value="ECO:0007669"/>
    <property type="project" value="TreeGrafter"/>
</dbReference>
<dbReference type="Pfam" id="PF01421">
    <property type="entry name" value="Reprolysin"/>
    <property type="match status" value="1"/>
</dbReference>
<reference evidence="13" key="3">
    <citation type="submission" date="2025-09" db="UniProtKB">
        <authorList>
            <consortium name="Ensembl"/>
        </authorList>
    </citation>
    <scope>IDENTIFICATION</scope>
</reference>
<dbReference type="InterPro" id="IPR002870">
    <property type="entry name" value="Peptidase_M12B_N"/>
</dbReference>
<dbReference type="Proteomes" id="UP000007648">
    <property type="component" value="Unassembled WGS sequence"/>
</dbReference>
<dbReference type="GO" id="GO:0005886">
    <property type="term" value="C:plasma membrane"/>
    <property type="evidence" value="ECO:0007669"/>
    <property type="project" value="TreeGrafter"/>
</dbReference>
<dbReference type="Ensembl" id="ENSSHAT00000045287.1">
    <property type="protein sequence ID" value="ENSSHAP00000034040.1"/>
    <property type="gene ID" value="ENSSHAG00000028615.1"/>
</dbReference>
<keyword evidence="3 8" id="KW-1133">Transmembrane helix</keyword>
<feature type="disulfide bond" evidence="6">
    <location>
        <begin position="542"/>
        <end position="551"/>
    </location>
</feature>
<evidence type="ECO:0000256" key="8">
    <source>
        <dbReference type="SAM" id="Phobius"/>
    </source>
</evidence>
<evidence type="ECO:0000256" key="2">
    <source>
        <dbReference type="ARBA" id="ARBA00022692"/>
    </source>
</evidence>
<dbReference type="InParanoid" id="A0A7N4P964"/>
<dbReference type="InterPro" id="IPR024079">
    <property type="entry name" value="MetalloPept_cat_dom_sf"/>
</dbReference>
<proteinExistence type="predicted"/>
<feature type="signal peptide" evidence="9">
    <location>
        <begin position="1"/>
        <end position="18"/>
    </location>
</feature>
<name>A0A7N4P964_SARHA</name>
<keyword evidence="14" id="KW-1185">Reference proteome</keyword>
<dbReference type="Gene3D" id="4.10.70.10">
    <property type="entry name" value="Disintegrin domain"/>
    <property type="match status" value="1"/>
</dbReference>
<dbReference type="GO" id="GO:0006508">
    <property type="term" value="P:proteolysis"/>
    <property type="evidence" value="ECO:0007669"/>
    <property type="project" value="InterPro"/>
</dbReference>
<dbReference type="SMART" id="SM00608">
    <property type="entry name" value="ACR"/>
    <property type="match status" value="1"/>
</dbReference>
<feature type="transmembrane region" description="Helical" evidence="8">
    <location>
        <begin position="584"/>
        <end position="604"/>
    </location>
</feature>
<feature type="compositionally biased region" description="Low complexity" evidence="7">
    <location>
        <begin position="621"/>
        <end position="639"/>
    </location>
</feature>
<dbReference type="GO" id="GO:0007155">
    <property type="term" value="P:cell adhesion"/>
    <property type="evidence" value="ECO:0007669"/>
    <property type="project" value="TreeGrafter"/>
</dbReference>
<evidence type="ECO:0000256" key="7">
    <source>
        <dbReference type="SAM" id="MobiDB-lite"/>
    </source>
</evidence>
<protein>
    <recommendedName>
        <fullName evidence="15">ADAM metallopeptidase domain 32</fullName>
    </recommendedName>
</protein>
<dbReference type="SMART" id="SM00050">
    <property type="entry name" value="DISIN"/>
    <property type="match status" value="1"/>
</dbReference>
<dbReference type="PANTHER" id="PTHR11905">
    <property type="entry name" value="ADAM A DISINTEGRIN AND METALLOPROTEASE DOMAIN"/>
    <property type="match status" value="1"/>
</dbReference>
<dbReference type="Gene3D" id="3.40.390.10">
    <property type="entry name" value="Collagenase (Catalytic Domain)"/>
    <property type="match status" value="1"/>
</dbReference>
<feature type="region of interest" description="Disordered" evidence="7">
    <location>
        <begin position="619"/>
        <end position="639"/>
    </location>
</feature>
<dbReference type="Pfam" id="PF01562">
    <property type="entry name" value="Pep_M12B_propep"/>
    <property type="match status" value="1"/>
</dbReference>
<dbReference type="CDD" id="cd04269">
    <property type="entry name" value="ZnMc_adamalysin_II_like"/>
    <property type="match status" value="1"/>
</dbReference>
<dbReference type="Pfam" id="PF00200">
    <property type="entry name" value="Disintegrin"/>
    <property type="match status" value="1"/>
</dbReference>
<feature type="domain" description="Peptidase M12B" evidence="12">
    <location>
        <begin position="188"/>
        <end position="306"/>
    </location>
</feature>
<feature type="chain" id="PRO_5029493451" description="ADAM metallopeptidase domain 32" evidence="9">
    <location>
        <begin position="19"/>
        <end position="639"/>
    </location>
</feature>
<dbReference type="PROSITE" id="PS50215">
    <property type="entry name" value="ADAM_MEPRO"/>
    <property type="match status" value="1"/>
</dbReference>
<evidence type="ECO:0000313" key="14">
    <source>
        <dbReference type="Proteomes" id="UP000007648"/>
    </source>
</evidence>
<accession>A0A7N4P964</accession>
<dbReference type="AlphaFoldDB" id="A0A7N4P964"/>
<comment type="caution">
    <text evidence="6">Lacks conserved residue(s) required for the propagation of feature annotation.</text>
</comment>
<dbReference type="PROSITE" id="PS50214">
    <property type="entry name" value="DISINTEGRIN_2"/>
    <property type="match status" value="1"/>
</dbReference>
<dbReference type="PROSITE" id="PS01186">
    <property type="entry name" value="EGF_2"/>
    <property type="match status" value="1"/>
</dbReference>
<reference evidence="13 14" key="1">
    <citation type="journal article" date="2011" name="Proc. Natl. Acad. Sci. U.S.A.">
        <title>Genetic diversity and population structure of the endangered marsupial Sarcophilus harrisii (Tasmanian devil).</title>
        <authorList>
            <person name="Miller W."/>
            <person name="Hayes V.M."/>
            <person name="Ratan A."/>
            <person name="Petersen D.C."/>
            <person name="Wittekindt N.E."/>
            <person name="Miller J."/>
            <person name="Walenz B."/>
            <person name="Knight J."/>
            <person name="Qi J."/>
            <person name="Zhao F."/>
            <person name="Wang Q."/>
            <person name="Bedoya-Reina O.C."/>
            <person name="Katiyar N."/>
            <person name="Tomsho L.P."/>
            <person name="Kasson L.M."/>
            <person name="Hardie R.A."/>
            <person name="Woodbridge P."/>
            <person name="Tindall E.A."/>
            <person name="Bertelsen M.F."/>
            <person name="Dixon D."/>
            <person name="Pyecroft S."/>
            <person name="Helgen K.M."/>
            <person name="Lesk A.M."/>
            <person name="Pringle T.H."/>
            <person name="Patterson N."/>
            <person name="Zhang Y."/>
            <person name="Kreiss A."/>
            <person name="Woods G.M."/>
            <person name="Jones M.E."/>
            <person name="Schuster S.C."/>
        </authorList>
    </citation>
    <scope>NUCLEOTIDE SEQUENCE [LARGE SCALE GENOMIC DNA]</scope>
</reference>